<dbReference type="AlphaFoldDB" id="A0A1R4B295"/>
<evidence type="ECO:0000259" key="4">
    <source>
        <dbReference type="PROSITE" id="PS51177"/>
    </source>
</evidence>
<dbReference type="EMBL" id="FUFT01000002">
    <property type="protein sequence ID" value="SJL83029.1"/>
    <property type="molecule type" value="Genomic_DNA"/>
</dbReference>
<dbReference type="STRING" id="1918946.VPAL9027_00977"/>
<feature type="repeat" description="Lumazine-binding" evidence="2">
    <location>
        <begin position="1"/>
        <end position="96"/>
    </location>
</feature>
<evidence type="ECO:0000256" key="2">
    <source>
        <dbReference type="PROSITE-ProRule" id="PRU00524"/>
    </source>
</evidence>
<dbReference type="Proteomes" id="UP000189475">
    <property type="component" value="Unassembled WGS sequence"/>
</dbReference>
<accession>A0A1R4B295</accession>
<dbReference type="RefSeq" id="WP_077312860.1">
    <property type="nucleotide sequence ID" value="NZ_AP024887.1"/>
</dbReference>
<dbReference type="PROSITE" id="PS51177">
    <property type="entry name" value="LUMAZINE_BIND"/>
    <property type="match status" value="2"/>
</dbReference>
<evidence type="ECO:0000313" key="5">
    <source>
        <dbReference type="EMBL" id="SJL83029.1"/>
    </source>
</evidence>
<dbReference type="SMR" id="A0A1R4B295"/>
<evidence type="ECO:0000256" key="1">
    <source>
        <dbReference type="ARBA" id="ARBA00022737"/>
    </source>
</evidence>
<keyword evidence="6" id="KW-1185">Reference proteome</keyword>
<dbReference type="SUPFAM" id="SSF63380">
    <property type="entry name" value="Riboflavin synthase domain-like"/>
    <property type="match status" value="2"/>
</dbReference>
<dbReference type="InterPro" id="IPR026017">
    <property type="entry name" value="Lumazine-bd_dom"/>
</dbReference>
<reference evidence="5 6" key="1">
    <citation type="submission" date="2017-02" db="EMBL/GenBank/DDBJ databases">
        <authorList>
            <person name="Peterson S.W."/>
        </authorList>
    </citation>
    <scope>NUCLEOTIDE SEQUENCE [LARGE SCALE GENOMIC DNA]</scope>
    <source>
        <strain evidence="5 6">CECT 9027</strain>
    </source>
</reference>
<evidence type="ECO:0000313" key="6">
    <source>
        <dbReference type="Proteomes" id="UP000189475"/>
    </source>
</evidence>
<proteinExistence type="predicted"/>
<sequence>MFTNFARSMGKVVAVERHSSVIELGIQVHQSLCAQFNVGAHVIVDGMKLSVSRCSGDVFYCQFDQALSLSTLSNLTVASFVHVFLVDIAASFENSRAVCGRIDFQSHIRSMVSDNEQVLIELSVPVEHDWLNKLRVDTYLAVNGIKGIVCEIDNCARVMTVSIAATTNNTQVLNMKFVGDQVNIEIERLSSKALKAVDERLSETLGELYPTFQQLLKLQGTSMESLAFRAKAKLHQNTEDTKQTREHASLEHVDVSTC</sequence>
<gene>
    <name evidence="5" type="primary">luxL</name>
    <name evidence="5" type="ORF">VPAL9027_00977</name>
</gene>
<dbReference type="OrthoDB" id="5874220at2"/>
<name>A0A1R4B295_9VIBR</name>
<protein>
    <submittedName>
        <fullName evidence="5">Lumazine protein</fullName>
    </submittedName>
</protein>
<dbReference type="PANTHER" id="PTHR21098">
    <property type="entry name" value="RIBOFLAVIN SYNTHASE ALPHA CHAIN"/>
    <property type="match status" value="1"/>
</dbReference>
<dbReference type="PANTHER" id="PTHR21098:SF0">
    <property type="entry name" value="RIBOFLAVIN SYNTHASE"/>
    <property type="match status" value="1"/>
</dbReference>
<dbReference type="InterPro" id="IPR023366">
    <property type="entry name" value="ATP_synth_asu-like_sf"/>
</dbReference>
<dbReference type="Gene3D" id="2.40.30.20">
    <property type="match status" value="2"/>
</dbReference>
<feature type="repeat" description="Lumazine-binding" evidence="2">
    <location>
        <begin position="97"/>
        <end position="197"/>
    </location>
</feature>
<feature type="domain" description="Lumazine-binding" evidence="4">
    <location>
        <begin position="1"/>
        <end position="96"/>
    </location>
</feature>
<feature type="region of interest" description="Disordered" evidence="3">
    <location>
        <begin position="237"/>
        <end position="258"/>
    </location>
</feature>
<dbReference type="InterPro" id="IPR017938">
    <property type="entry name" value="Riboflavin_synthase-like_b-brl"/>
</dbReference>
<keyword evidence="1" id="KW-0677">Repeat</keyword>
<evidence type="ECO:0000256" key="3">
    <source>
        <dbReference type="SAM" id="MobiDB-lite"/>
    </source>
</evidence>
<dbReference type="GO" id="GO:0004746">
    <property type="term" value="F:riboflavin synthase activity"/>
    <property type="evidence" value="ECO:0007669"/>
    <property type="project" value="TreeGrafter"/>
</dbReference>
<dbReference type="GO" id="GO:0009231">
    <property type="term" value="P:riboflavin biosynthetic process"/>
    <property type="evidence" value="ECO:0007669"/>
    <property type="project" value="TreeGrafter"/>
</dbReference>
<dbReference type="InterPro" id="IPR001783">
    <property type="entry name" value="Lumazine-bd"/>
</dbReference>
<organism evidence="5 6">
    <name type="scientific">Vibrio palustris</name>
    <dbReference type="NCBI Taxonomy" id="1918946"/>
    <lineage>
        <taxon>Bacteria</taxon>
        <taxon>Pseudomonadati</taxon>
        <taxon>Pseudomonadota</taxon>
        <taxon>Gammaproteobacteria</taxon>
        <taxon>Vibrionales</taxon>
        <taxon>Vibrionaceae</taxon>
        <taxon>Vibrio</taxon>
    </lineage>
</organism>
<feature type="domain" description="Lumazine-binding" evidence="4">
    <location>
        <begin position="97"/>
        <end position="197"/>
    </location>
</feature>